<evidence type="ECO:0000256" key="1">
    <source>
        <dbReference type="ARBA" id="ARBA00004141"/>
    </source>
</evidence>
<dbReference type="GO" id="GO:0004602">
    <property type="term" value="F:glutathione peroxidase activity"/>
    <property type="evidence" value="ECO:0007669"/>
    <property type="project" value="TreeGrafter"/>
</dbReference>
<dbReference type="FunFam" id="3.40.30.10:FF:000096">
    <property type="entry name" value="Glutathione S-transferase kappa"/>
    <property type="match status" value="1"/>
</dbReference>
<evidence type="ECO:0000256" key="10">
    <source>
        <dbReference type="ARBA" id="ARBA00083519"/>
    </source>
</evidence>
<organism evidence="13">
    <name type="scientific">Oppiella nova</name>
    <dbReference type="NCBI Taxonomy" id="334625"/>
    <lineage>
        <taxon>Eukaryota</taxon>
        <taxon>Metazoa</taxon>
        <taxon>Ecdysozoa</taxon>
        <taxon>Arthropoda</taxon>
        <taxon>Chelicerata</taxon>
        <taxon>Arachnida</taxon>
        <taxon>Acari</taxon>
        <taxon>Acariformes</taxon>
        <taxon>Sarcoptiformes</taxon>
        <taxon>Oribatida</taxon>
        <taxon>Brachypylina</taxon>
        <taxon>Oppioidea</taxon>
        <taxon>Oppiidae</taxon>
        <taxon>Oppiella</taxon>
    </lineage>
</organism>
<dbReference type="InterPro" id="IPR051924">
    <property type="entry name" value="GST_Kappa/NadH"/>
</dbReference>
<dbReference type="Gene3D" id="1.20.140.150">
    <property type="match status" value="1"/>
</dbReference>
<feature type="domain" description="DSBA-like thioredoxin" evidence="12">
    <location>
        <begin position="169"/>
        <end position="369"/>
    </location>
</feature>
<dbReference type="EMBL" id="CAJPVJ010005571">
    <property type="protein sequence ID" value="CAG2169652.1"/>
    <property type="molecule type" value="Genomic_DNA"/>
</dbReference>
<dbReference type="Pfam" id="PF01323">
    <property type="entry name" value="DSBA"/>
    <property type="match status" value="1"/>
</dbReference>
<feature type="transmembrane region" description="Helical" evidence="11">
    <location>
        <begin position="40"/>
        <end position="59"/>
    </location>
</feature>
<evidence type="ECO:0000256" key="5">
    <source>
        <dbReference type="ARBA" id="ARBA00022692"/>
    </source>
</evidence>
<sequence length="452" mass="51264">MARSVVALYIVAFFFLFLSFFTGIAGCWKRSHANLVSTGLLQLLSSLMDAGAMGLWHAVQFYDHHKLKDQYSYAQWPDILKQAGVTEFYYGWSYILAWIGIGQCLIASIMFLSAARCIRSEKRIEQTKNMQYLMPVYPDKRNPYGVNYAYAYPGPYHYHGSQYGIGPYVVDLFYDIISPYSWISFEVLCRYRPEWQSMSLRLKPFLLGGVFKQSGNTAPIEVPNKMRYMPTDIQRLSQLYGVPIDVPMDFPEVVLKKSLKAQRFITAIDLLTKGKSTEDISRQLWRRVFVSHQDVTLPDSLREAAKCCPISEDIVEKAIVSLDQNQIKDKLRKNTEEALSYGAFGAPTHVLHLPNGPQMVFGSDRIDIIGALLGEKYMGPLLKKRCPRGQQLCLSFTPYVDDSPVWEPTAYQPLNLSARPVPPFMGCARPKSHSMLSVSPLAIPLQMANTTN</sequence>
<dbReference type="Gene3D" id="3.40.30.10">
    <property type="entry name" value="Glutaredoxin"/>
    <property type="match status" value="1"/>
</dbReference>
<comment type="catalytic activity">
    <reaction evidence="8">
        <text>RX + glutathione = an S-substituted glutathione + a halide anion + H(+)</text>
        <dbReference type="Rhea" id="RHEA:16437"/>
        <dbReference type="ChEBI" id="CHEBI:15378"/>
        <dbReference type="ChEBI" id="CHEBI:16042"/>
        <dbReference type="ChEBI" id="CHEBI:17792"/>
        <dbReference type="ChEBI" id="CHEBI:57925"/>
        <dbReference type="ChEBI" id="CHEBI:90779"/>
        <dbReference type="EC" id="2.5.1.18"/>
    </reaction>
</comment>
<reference evidence="13" key="1">
    <citation type="submission" date="2020-11" db="EMBL/GenBank/DDBJ databases">
        <authorList>
            <person name="Tran Van P."/>
        </authorList>
    </citation>
    <scope>NUCLEOTIDE SEQUENCE</scope>
</reference>
<feature type="transmembrane region" description="Helical" evidence="11">
    <location>
        <begin position="95"/>
        <end position="118"/>
    </location>
</feature>
<evidence type="ECO:0000313" key="14">
    <source>
        <dbReference type="Proteomes" id="UP000728032"/>
    </source>
</evidence>
<evidence type="ECO:0000256" key="9">
    <source>
        <dbReference type="ARBA" id="ARBA00073833"/>
    </source>
</evidence>
<proteinExistence type="inferred from homology"/>
<dbReference type="SUPFAM" id="SSF52833">
    <property type="entry name" value="Thioredoxin-like"/>
    <property type="match status" value="1"/>
</dbReference>
<evidence type="ECO:0000256" key="4">
    <source>
        <dbReference type="ARBA" id="ARBA00022679"/>
    </source>
</evidence>
<evidence type="ECO:0000259" key="12">
    <source>
        <dbReference type="Pfam" id="PF01323"/>
    </source>
</evidence>
<comment type="subcellular location">
    <subcellularLocation>
        <location evidence="1">Membrane</location>
        <topology evidence="1">Multi-pass membrane protein</topology>
    </subcellularLocation>
</comment>
<keyword evidence="5 11" id="KW-0812">Transmembrane</keyword>
<keyword evidence="14" id="KW-1185">Reference proteome</keyword>
<dbReference type="InterPro" id="IPR036249">
    <property type="entry name" value="Thioredoxin-like_sf"/>
</dbReference>
<keyword evidence="6 11" id="KW-1133">Transmembrane helix</keyword>
<dbReference type="Pfam" id="PF13903">
    <property type="entry name" value="Claudin_2"/>
    <property type="match status" value="1"/>
</dbReference>
<evidence type="ECO:0000256" key="3">
    <source>
        <dbReference type="ARBA" id="ARBA00012452"/>
    </source>
</evidence>
<gene>
    <name evidence="13" type="ORF">ONB1V03_LOCUS9126</name>
</gene>
<evidence type="ECO:0000313" key="13">
    <source>
        <dbReference type="EMBL" id="CAD7652465.1"/>
    </source>
</evidence>
<dbReference type="AlphaFoldDB" id="A0A7R9QNY4"/>
<dbReference type="PROSITE" id="PS51257">
    <property type="entry name" value="PROKAR_LIPOPROTEIN"/>
    <property type="match status" value="1"/>
</dbReference>
<protein>
    <recommendedName>
        <fullName evidence="9">Glutathione S-transferase kappa 1</fullName>
        <ecNumber evidence="3">2.5.1.18</ecNumber>
    </recommendedName>
    <alternativeName>
        <fullName evidence="10">GST class-kappa</fullName>
    </alternativeName>
</protein>
<dbReference type="InterPro" id="IPR001853">
    <property type="entry name" value="DSBA-like_thioredoxin_dom"/>
</dbReference>
<keyword evidence="7 11" id="KW-0472">Membrane</keyword>
<dbReference type="GO" id="GO:0005777">
    <property type="term" value="C:peroxisome"/>
    <property type="evidence" value="ECO:0007669"/>
    <property type="project" value="TreeGrafter"/>
</dbReference>
<name>A0A7R9QNY4_9ACAR</name>
<dbReference type="PANTHER" id="PTHR42943">
    <property type="entry name" value="GLUTATHIONE S-TRANSFERASE KAPPA"/>
    <property type="match status" value="1"/>
</dbReference>
<dbReference type="InterPro" id="IPR004031">
    <property type="entry name" value="PMP22/EMP/MP20/Claudin"/>
</dbReference>
<evidence type="ECO:0000256" key="2">
    <source>
        <dbReference type="ARBA" id="ARBA00006494"/>
    </source>
</evidence>
<dbReference type="GO" id="GO:0004364">
    <property type="term" value="F:glutathione transferase activity"/>
    <property type="evidence" value="ECO:0007669"/>
    <property type="project" value="UniProtKB-EC"/>
</dbReference>
<evidence type="ECO:0000256" key="6">
    <source>
        <dbReference type="ARBA" id="ARBA00022989"/>
    </source>
</evidence>
<dbReference type="EC" id="2.5.1.18" evidence="3"/>
<feature type="transmembrane region" description="Helical" evidence="11">
    <location>
        <begin position="6"/>
        <end position="28"/>
    </location>
</feature>
<evidence type="ECO:0000256" key="8">
    <source>
        <dbReference type="ARBA" id="ARBA00047960"/>
    </source>
</evidence>
<dbReference type="Proteomes" id="UP000728032">
    <property type="component" value="Unassembled WGS sequence"/>
</dbReference>
<evidence type="ECO:0000256" key="11">
    <source>
        <dbReference type="SAM" id="Phobius"/>
    </source>
</evidence>
<dbReference type="OrthoDB" id="6126739at2759"/>
<dbReference type="GO" id="GO:0006749">
    <property type="term" value="P:glutathione metabolic process"/>
    <property type="evidence" value="ECO:0007669"/>
    <property type="project" value="TreeGrafter"/>
</dbReference>
<evidence type="ECO:0000256" key="7">
    <source>
        <dbReference type="ARBA" id="ARBA00023136"/>
    </source>
</evidence>
<dbReference type="GO" id="GO:0005739">
    <property type="term" value="C:mitochondrion"/>
    <property type="evidence" value="ECO:0007669"/>
    <property type="project" value="TreeGrafter"/>
</dbReference>
<dbReference type="EMBL" id="OC920396">
    <property type="protein sequence ID" value="CAD7652465.1"/>
    <property type="molecule type" value="Genomic_DNA"/>
</dbReference>
<dbReference type="PANTHER" id="PTHR42943:SF2">
    <property type="entry name" value="GLUTATHIONE S-TRANSFERASE KAPPA 1"/>
    <property type="match status" value="1"/>
</dbReference>
<accession>A0A7R9QNY4</accession>
<keyword evidence="4" id="KW-0808">Transferase</keyword>
<comment type="similarity">
    <text evidence="2">Belongs to the GST superfamily. Kappa family.</text>
</comment>
<dbReference type="GO" id="GO:0016020">
    <property type="term" value="C:membrane"/>
    <property type="evidence" value="ECO:0007669"/>
    <property type="project" value="UniProtKB-SubCell"/>
</dbReference>